<dbReference type="OrthoDB" id="4900261at2759"/>
<dbReference type="STRING" id="413071.G9MEJ9"/>
<comment type="caution">
    <text evidence="3">The sequence shown here is derived from an EMBL/GenBank/DDBJ whole genome shotgun (WGS) entry which is preliminary data.</text>
</comment>
<feature type="compositionally biased region" description="Basic and acidic residues" evidence="1">
    <location>
        <begin position="19"/>
        <end position="31"/>
    </location>
</feature>
<dbReference type="HOGENOM" id="CLU_844835_0_0_1"/>
<evidence type="ECO:0000256" key="1">
    <source>
        <dbReference type="SAM" id="MobiDB-lite"/>
    </source>
</evidence>
<feature type="compositionally biased region" description="Polar residues" evidence="1">
    <location>
        <begin position="1"/>
        <end position="18"/>
    </location>
</feature>
<sequence length="329" mass="37578">MANRSTTAYSGQSLGGKNSESEEASRDDVIEARPSISHAIPSPILSSSSSLEPTQNSSSLPGSSLSSPEDNLRNTPIKELWFLAYERLKKEDFTLVKDYESKLQGNVPAALILPLSIKDNVREQMDEVTQNAWKLKFGDASIQMRDLLPPILTIISRANDYITTSLNTNMYASIGWASLFIHPSTQAESLSKGLERISSLLVQSRMREELYCRRYNFHDSTSGFEMLHDDYKNTLEALYREILRFQMASYCYYANNGAFRLGLDIVKWNDWDALLDKVLEKDQRFNQVSEIWRDMQYDEEYATAKSQHQEILQHWGTTKICISSLQQVI</sequence>
<reference evidence="3 4" key="1">
    <citation type="journal article" date="2011" name="Genome Biol.">
        <title>Comparative genome sequence analysis underscores mycoparasitism as the ancestral life style of Trichoderma.</title>
        <authorList>
            <person name="Kubicek C.P."/>
            <person name="Herrera-Estrella A."/>
            <person name="Seidl-Seiboth V."/>
            <person name="Martinez D.A."/>
            <person name="Druzhinina I.S."/>
            <person name="Thon M."/>
            <person name="Zeilinger S."/>
            <person name="Casas-Flores S."/>
            <person name="Horwitz B.A."/>
            <person name="Mukherjee P.K."/>
            <person name="Mukherjee M."/>
            <person name="Kredics L."/>
            <person name="Alcaraz L.D."/>
            <person name="Aerts A."/>
            <person name="Antal Z."/>
            <person name="Atanasova L."/>
            <person name="Cervantes-Badillo M.G."/>
            <person name="Challacombe J."/>
            <person name="Chertkov O."/>
            <person name="McCluskey K."/>
            <person name="Coulpier F."/>
            <person name="Deshpande N."/>
            <person name="von Doehren H."/>
            <person name="Ebbole D.J."/>
            <person name="Esquivel-Naranjo E.U."/>
            <person name="Fekete E."/>
            <person name="Flipphi M."/>
            <person name="Glaser F."/>
            <person name="Gomez-Rodriguez E.Y."/>
            <person name="Gruber S."/>
            <person name="Han C."/>
            <person name="Henrissat B."/>
            <person name="Hermosa R."/>
            <person name="Hernandez-Onate M."/>
            <person name="Karaffa L."/>
            <person name="Kosti I."/>
            <person name="Le Crom S."/>
            <person name="Lindquist E."/>
            <person name="Lucas S."/>
            <person name="Luebeck M."/>
            <person name="Luebeck P.S."/>
            <person name="Margeot A."/>
            <person name="Metz B."/>
            <person name="Misra M."/>
            <person name="Nevalainen H."/>
            <person name="Omann M."/>
            <person name="Packer N."/>
            <person name="Perrone G."/>
            <person name="Uresti-Rivera E.E."/>
            <person name="Salamov A."/>
            <person name="Schmoll M."/>
            <person name="Seiboth B."/>
            <person name="Shapiro H."/>
            <person name="Sukno S."/>
            <person name="Tamayo-Ramos J.A."/>
            <person name="Tisch D."/>
            <person name="Wiest A."/>
            <person name="Wilkinson H.H."/>
            <person name="Zhang M."/>
            <person name="Coutinho P.M."/>
            <person name="Kenerley C.M."/>
            <person name="Monte E."/>
            <person name="Baker S.E."/>
            <person name="Grigoriev I.V."/>
        </authorList>
    </citation>
    <scope>NUCLEOTIDE SEQUENCE [LARGE SCALE GENOMIC DNA]</scope>
    <source>
        <strain evidence="4">Gv29-8 / FGSC 10586</strain>
    </source>
</reference>
<proteinExistence type="predicted"/>
<feature type="compositionally biased region" description="Low complexity" evidence="1">
    <location>
        <begin position="35"/>
        <end position="68"/>
    </location>
</feature>
<dbReference type="OMA" id="RANDYIT"/>
<dbReference type="InParanoid" id="G9MEJ9"/>
<evidence type="ECO:0000259" key="2">
    <source>
        <dbReference type="Pfam" id="PF17100"/>
    </source>
</evidence>
<dbReference type="Proteomes" id="UP000007115">
    <property type="component" value="Unassembled WGS sequence"/>
</dbReference>
<feature type="domain" description="NWD NACHT-NTPase N-terminal" evidence="2">
    <location>
        <begin position="79"/>
        <end position="287"/>
    </location>
</feature>
<dbReference type="RefSeq" id="XP_013961675.1">
    <property type="nucleotide sequence ID" value="XM_014106200.1"/>
</dbReference>
<name>G9MEJ9_HYPVG</name>
<evidence type="ECO:0000313" key="4">
    <source>
        <dbReference type="Proteomes" id="UP000007115"/>
    </source>
</evidence>
<dbReference type="EMBL" id="ABDF02000001">
    <property type="protein sequence ID" value="EHK27478.1"/>
    <property type="molecule type" value="Genomic_DNA"/>
</dbReference>
<evidence type="ECO:0000313" key="3">
    <source>
        <dbReference type="EMBL" id="EHK27478.1"/>
    </source>
</evidence>
<feature type="region of interest" description="Disordered" evidence="1">
    <location>
        <begin position="1"/>
        <end position="71"/>
    </location>
</feature>
<dbReference type="AlphaFoldDB" id="G9MEJ9"/>
<dbReference type="Pfam" id="PF17100">
    <property type="entry name" value="NACHT_N"/>
    <property type="match status" value="1"/>
</dbReference>
<dbReference type="VEuPathDB" id="FungiDB:TRIVIDRAFT_63229"/>
<keyword evidence="4" id="KW-1185">Reference proteome</keyword>
<accession>G9MEJ9</accession>
<dbReference type="GeneID" id="25796464"/>
<organism evidence="3 4">
    <name type="scientific">Hypocrea virens (strain Gv29-8 / FGSC 10586)</name>
    <name type="common">Gliocladium virens</name>
    <name type="synonym">Trichoderma virens</name>
    <dbReference type="NCBI Taxonomy" id="413071"/>
    <lineage>
        <taxon>Eukaryota</taxon>
        <taxon>Fungi</taxon>
        <taxon>Dikarya</taxon>
        <taxon>Ascomycota</taxon>
        <taxon>Pezizomycotina</taxon>
        <taxon>Sordariomycetes</taxon>
        <taxon>Hypocreomycetidae</taxon>
        <taxon>Hypocreales</taxon>
        <taxon>Hypocreaceae</taxon>
        <taxon>Trichoderma</taxon>
    </lineage>
</organism>
<dbReference type="eggNOG" id="KOG4177">
    <property type="taxonomic scope" value="Eukaryota"/>
</dbReference>
<gene>
    <name evidence="3" type="ORF">TRIVIDRAFT_63229</name>
</gene>
<dbReference type="InterPro" id="IPR031359">
    <property type="entry name" value="NACHT_N"/>
</dbReference>
<protein>
    <recommendedName>
        <fullName evidence="2">NWD NACHT-NTPase N-terminal domain-containing protein</fullName>
    </recommendedName>
</protein>